<feature type="transmembrane region" description="Helical" evidence="4">
    <location>
        <begin position="16"/>
        <end position="39"/>
    </location>
</feature>
<dbReference type="InterPro" id="IPR036259">
    <property type="entry name" value="MFS_trans_sf"/>
</dbReference>
<feature type="transmembrane region" description="Helical" evidence="4">
    <location>
        <begin position="174"/>
        <end position="196"/>
    </location>
</feature>
<dbReference type="AlphaFoldDB" id="A0A1I6MC79"/>
<dbReference type="SUPFAM" id="SSF103473">
    <property type="entry name" value="MFS general substrate transporter"/>
    <property type="match status" value="1"/>
</dbReference>
<dbReference type="InterPro" id="IPR011701">
    <property type="entry name" value="MFS"/>
</dbReference>
<feature type="transmembrane region" description="Helical" evidence="4">
    <location>
        <begin position="83"/>
        <end position="101"/>
    </location>
</feature>
<keyword evidence="2 4" id="KW-1133">Transmembrane helix</keyword>
<feature type="transmembrane region" description="Helical" evidence="4">
    <location>
        <begin position="310"/>
        <end position="332"/>
    </location>
</feature>
<feature type="transmembrane region" description="Helical" evidence="4">
    <location>
        <begin position="284"/>
        <end position="304"/>
    </location>
</feature>
<feature type="transmembrane region" description="Helical" evidence="4">
    <location>
        <begin position="375"/>
        <end position="393"/>
    </location>
</feature>
<organism evidence="6 7">
    <name type="scientific">Yoonia litorea</name>
    <dbReference type="NCBI Taxonomy" id="1123755"/>
    <lineage>
        <taxon>Bacteria</taxon>
        <taxon>Pseudomonadati</taxon>
        <taxon>Pseudomonadota</taxon>
        <taxon>Alphaproteobacteria</taxon>
        <taxon>Rhodobacterales</taxon>
        <taxon>Paracoccaceae</taxon>
        <taxon>Yoonia</taxon>
    </lineage>
</organism>
<dbReference type="PANTHER" id="PTHR11360">
    <property type="entry name" value="MONOCARBOXYLATE TRANSPORTER"/>
    <property type="match status" value="1"/>
</dbReference>
<evidence type="ECO:0000256" key="1">
    <source>
        <dbReference type="ARBA" id="ARBA00022692"/>
    </source>
</evidence>
<dbReference type="PANTHER" id="PTHR11360:SF284">
    <property type="entry name" value="EG:103B4.3 PROTEIN-RELATED"/>
    <property type="match status" value="1"/>
</dbReference>
<evidence type="ECO:0000256" key="3">
    <source>
        <dbReference type="ARBA" id="ARBA00023136"/>
    </source>
</evidence>
<gene>
    <name evidence="6" type="ORF">SAMN05444714_1523</name>
</gene>
<dbReference type="CDD" id="cd17355">
    <property type="entry name" value="MFS_YcxA_like"/>
    <property type="match status" value="1"/>
</dbReference>
<evidence type="ECO:0000313" key="6">
    <source>
        <dbReference type="EMBL" id="SFS13304.1"/>
    </source>
</evidence>
<feature type="transmembrane region" description="Helical" evidence="4">
    <location>
        <begin position="252"/>
        <end position="272"/>
    </location>
</feature>
<reference evidence="6 7" key="1">
    <citation type="submission" date="2016-10" db="EMBL/GenBank/DDBJ databases">
        <authorList>
            <person name="de Groot N.N."/>
        </authorList>
    </citation>
    <scope>NUCLEOTIDE SEQUENCE [LARGE SCALE GENOMIC DNA]</scope>
    <source>
        <strain evidence="6 7">DSM 29433</strain>
    </source>
</reference>
<keyword evidence="7" id="KW-1185">Reference proteome</keyword>
<feature type="transmembrane region" description="Helical" evidence="4">
    <location>
        <begin position="339"/>
        <end position="363"/>
    </location>
</feature>
<evidence type="ECO:0000313" key="7">
    <source>
        <dbReference type="Proteomes" id="UP000198926"/>
    </source>
</evidence>
<proteinExistence type="predicted"/>
<sequence>METQTPDAPDAPAVNAAIWAGCFIGFVSFGFAATFGVFLRPMSEALGWSREVFALSLAIQAICWGITQPLAGMLADRFGSGRVLAAGAAIAATGFAIRGLIIDPTVFVLSGIIVGIGTGAAAFQIVIIALGKIVSPSKRSFIMGLGTASASAGMFVSAPLSVALIGWIGWQNAILFIAVSFLLILPVSVLVHRVSIPTVTAGNSRFGYAIRTAFQDRAYVLLFTGFFVCGFHVAFIQTHLPAYIADQGLSPAIGASSLALIGLFNIAGSFASGWSGQRFSKKRVLSGIYFARAIVIALFILAPLSPGSIYIFSAAMGLLWLSTVPLTTALVAQTQGVSYLATLGGLIFLSHQTGAFLGTWLGGRIYDTYGTYEPMWWAAIVLGIAAALIHLPIRETPGPLAQAS</sequence>
<dbReference type="STRING" id="1123755.SAMN05444714_1523"/>
<keyword evidence="3 4" id="KW-0472">Membrane</keyword>
<dbReference type="Gene3D" id="1.20.1250.20">
    <property type="entry name" value="MFS general substrate transporter like domains"/>
    <property type="match status" value="2"/>
</dbReference>
<dbReference type="EMBL" id="FOZM01000001">
    <property type="protein sequence ID" value="SFS13304.1"/>
    <property type="molecule type" value="Genomic_DNA"/>
</dbReference>
<accession>A0A1I6MC79</accession>
<evidence type="ECO:0000256" key="2">
    <source>
        <dbReference type="ARBA" id="ARBA00022989"/>
    </source>
</evidence>
<dbReference type="OrthoDB" id="146345at2"/>
<name>A0A1I6MC79_9RHOB</name>
<dbReference type="InterPro" id="IPR050327">
    <property type="entry name" value="Proton-linked_MCT"/>
</dbReference>
<dbReference type="RefSeq" id="WP_090205942.1">
    <property type="nucleotide sequence ID" value="NZ_FOZM01000001.1"/>
</dbReference>
<evidence type="ECO:0000259" key="5">
    <source>
        <dbReference type="PROSITE" id="PS50850"/>
    </source>
</evidence>
<keyword evidence="1 4" id="KW-0812">Transmembrane</keyword>
<feature type="transmembrane region" description="Helical" evidence="4">
    <location>
        <begin position="217"/>
        <end position="240"/>
    </location>
</feature>
<protein>
    <submittedName>
        <fullName evidence="6">Predicted arabinose efflux permease, MFS family</fullName>
    </submittedName>
</protein>
<dbReference type="Proteomes" id="UP000198926">
    <property type="component" value="Unassembled WGS sequence"/>
</dbReference>
<feature type="transmembrane region" description="Helical" evidence="4">
    <location>
        <begin position="107"/>
        <end position="130"/>
    </location>
</feature>
<dbReference type="InterPro" id="IPR020846">
    <property type="entry name" value="MFS_dom"/>
</dbReference>
<feature type="domain" description="Major facilitator superfamily (MFS) profile" evidence="5">
    <location>
        <begin position="14"/>
        <end position="397"/>
    </location>
</feature>
<dbReference type="PROSITE" id="PS50850">
    <property type="entry name" value="MFS"/>
    <property type="match status" value="1"/>
</dbReference>
<feature type="transmembrane region" description="Helical" evidence="4">
    <location>
        <begin position="142"/>
        <end position="168"/>
    </location>
</feature>
<evidence type="ECO:0000256" key="4">
    <source>
        <dbReference type="SAM" id="Phobius"/>
    </source>
</evidence>
<dbReference type="GO" id="GO:0022857">
    <property type="term" value="F:transmembrane transporter activity"/>
    <property type="evidence" value="ECO:0007669"/>
    <property type="project" value="InterPro"/>
</dbReference>
<dbReference type="Pfam" id="PF07690">
    <property type="entry name" value="MFS_1"/>
    <property type="match status" value="1"/>
</dbReference>